<feature type="active site" evidence="6">
    <location>
        <position position="76"/>
    </location>
</feature>
<proteinExistence type="inferred from homology"/>
<protein>
    <recommendedName>
        <fullName evidence="1">DNA (cytosine-5-)-methyltransferase</fullName>
        <ecNumber evidence="1">2.1.1.37</ecNumber>
    </recommendedName>
</protein>
<evidence type="ECO:0000313" key="8">
    <source>
        <dbReference type="Proteomes" id="UP000002941"/>
    </source>
</evidence>
<evidence type="ECO:0000256" key="3">
    <source>
        <dbReference type="ARBA" id="ARBA00022679"/>
    </source>
</evidence>
<dbReference type="GO" id="GO:0009307">
    <property type="term" value="P:DNA restriction-modification system"/>
    <property type="evidence" value="ECO:0007669"/>
    <property type="project" value="UniProtKB-KW"/>
</dbReference>
<dbReference type="InterPro" id="IPR029063">
    <property type="entry name" value="SAM-dependent_MTases_sf"/>
</dbReference>
<dbReference type="EMBL" id="AKFT01000116">
    <property type="protein sequence ID" value="EJF43934.1"/>
    <property type="molecule type" value="Genomic_DNA"/>
</dbReference>
<dbReference type="GO" id="GO:0003677">
    <property type="term" value="F:DNA binding"/>
    <property type="evidence" value="ECO:0007669"/>
    <property type="project" value="TreeGrafter"/>
</dbReference>
<dbReference type="Proteomes" id="UP000002941">
    <property type="component" value="Unassembled WGS sequence"/>
</dbReference>
<evidence type="ECO:0000256" key="5">
    <source>
        <dbReference type="ARBA" id="ARBA00022747"/>
    </source>
</evidence>
<dbReference type="SUPFAM" id="SSF53335">
    <property type="entry name" value="S-adenosyl-L-methionine-dependent methyltransferases"/>
    <property type="match status" value="1"/>
</dbReference>
<dbReference type="PROSITE" id="PS51679">
    <property type="entry name" value="SAM_MT_C5"/>
    <property type="match status" value="1"/>
</dbReference>
<organism evidence="7 8">
    <name type="scientific">Actinomyces massiliensis F0489</name>
    <dbReference type="NCBI Taxonomy" id="1125718"/>
    <lineage>
        <taxon>Bacteria</taxon>
        <taxon>Bacillati</taxon>
        <taxon>Actinomycetota</taxon>
        <taxon>Actinomycetes</taxon>
        <taxon>Actinomycetales</taxon>
        <taxon>Actinomycetaceae</taxon>
        <taxon>Actinomyces</taxon>
    </lineage>
</organism>
<dbReference type="PANTHER" id="PTHR10629">
    <property type="entry name" value="CYTOSINE-SPECIFIC METHYLTRANSFERASE"/>
    <property type="match status" value="1"/>
</dbReference>
<dbReference type="Pfam" id="PF00145">
    <property type="entry name" value="DNA_methylase"/>
    <property type="match status" value="1"/>
</dbReference>
<comment type="similarity">
    <text evidence="6">Belongs to the class I-like SAM-binding methyltransferase superfamily. C5-methyltransferase family.</text>
</comment>
<keyword evidence="8" id="KW-1185">Reference proteome</keyword>
<dbReference type="PROSITE" id="PS00094">
    <property type="entry name" value="C5_MTASE_1"/>
    <property type="match status" value="1"/>
</dbReference>
<evidence type="ECO:0000256" key="2">
    <source>
        <dbReference type="ARBA" id="ARBA00022603"/>
    </source>
</evidence>
<dbReference type="GO" id="GO:0003886">
    <property type="term" value="F:DNA (cytosine-5-)-methyltransferase activity"/>
    <property type="evidence" value="ECO:0007669"/>
    <property type="project" value="UniProtKB-EC"/>
</dbReference>
<evidence type="ECO:0000256" key="4">
    <source>
        <dbReference type="ARBA" id="ARBA00022691"/>
    </source>
</evidence>
<accession>J0NAF6</accession>
<sequence>MSSPLTVGEVCAGYGGIGMGLAMLVPTRLAWVADIESGPTRLLAHHWPHVPNHGDITCIDWERVEPVDVLCGGTPCQDLSQAGKRAGMRPGTRSGLWESMAQAIEIIRPRAVIWENVKGALSASASSSMEQPGRRVDGGAPRLRALGRVVGDLASLGYDAQWTTVRASDVGAPHQRARIFLLAHPADTGGIGLNRGWETREERPEPADGSSGAIGLLPTLSCANNDSRQSEGYGLNLGSAIRDFGRYASAVARWETVIRRPAPEPSEPSRRAAGRRLSAAFAEWMMGLPEGWVTEVPGLSYSRQIRLLGNGVVPQQAAYALTVLSAWSRMEAPTDGDECGTPSLLDLLDQRAAR</sequence>
<dbReference type="InterPro" id="IPR050390">
    <property type="entry name" value="C5-Methyltransferase"/>
</dbReference>
<dbReference type="RefSeq" id="WP_008731664.1">
    <property type="nucleotide sequence ID" value="NZ_AKFT01000116.1"/>
</dbReference>
<comment type="caution">
    <text evidence="7">The sequence shown here is derived from an EMBL/GenBank/DDBJ whole genome shotgun (WGS) entry which is preliminary data.</text>
</comment>
<dbReference type="InterPro" id="IPR001525">
    <property type="entry name" value="C5_MeTfrase"/>
</dbReference>
<evidence type="ECO:0000313" key="7">
    <source>
        <dbReference type="EMBL" id="EJF43934.1"/>
    </source>
</evidence>
<evidence type="ECO:0000256" key="1">
    <source>
        <dbReference type="ARBA" id="ARBA00011975"/>
    </source>
</evidence>
<keyword evidence="3 6" id="KW-0808">Transferase</keyword>
<dbReference type="GO" id="GO:0032259">
    <property type="term" value="P:methylation"/>
    <property type="evidence" value="ECO:0007669"/>
    <property type="project" value="UniProtKB-KW"/>
</dbReference>
<dbReference type="AlphaFoldDB" id="J0NAF6"/>
<dbReference type="PANTHER" id="PTHR10629:SF52">
    <property type="entry name" value="DNA (CYTOSINE-5)-METHYLTRANSFERASE 1"/>
    <property type="match status" value="1"/>
</dbReference>
<dbReference type="eggNOG" id="COG0270">
    <property type="taxonomic scope" value="Bacteria"/>
</dbReference>
<dbReference type="PATRIC" id="fig|1125718.3.peg.1569"/>
<dbReference type="OrthoDB" id="9813719at2"/>
<keyword evidence="5" id="KW-0680">Restriction system</keyword>
<dbReference type="PRINTS" id="PR00105">
    <property type="entry name" value="C5METTRFRASE"/>
</dbReference>
<dbReference type="GO" id="GO:0044027">
    <property type="term" value="P:negative regulation of gene expression via chromosomal CpG island methylation"/>
    <property type="evidence" value="ECO:0007669"/>
    <property type="project" value="TreeGrafter"/>
</dbReference>
<evidence type="ECO:0000256" key="6">
    <source>
        <dbReference type="PROSITE-ProRule" id="PRU01016"/>
    </source>
</evidence>
<dbReference type="InterPro" id="IPR018117">
    <property type="entry name" value="C5_DNA_meth_AS"/>
</dbReference>
<dbReference type="Gene3D" id="3.40.50.150">
    <property type="entry name" value="Vaccinia Virus protein VP39"/>
    <property type="match status" value="1"/>
</dbReference>
<keyword evidence="4 6" id="KW-0949">S-adenosyl-L-methionine</keyword>
<name>J0NAF6_9ACTO</name>
<keyword evidence="2 6" id="KW-0489">Methyltransferase</keyword>
<dbReference type="EC" id="2.1.1.37" evidence="1"/>
<reference evidence="7 8" key="1">
    <citation type="submission" date="2012-05" db="EMBL/GenBank/DDBJ databases">
        <authorList>
            <person name="Harkins D.M."/>
            <person name="Madupu R."/>
            <person name="Durkin A.S."/>
            <person name="Torralba M."/>
            <person name="Methe B."/>
            <person name="Sutton G.G."/>
            <person name="Nelson K.E."/>
        </authorList>
    </citation>
    <scope>NUCLEOTIDE SEQUENCE [LARGE SCALE GENOMIC DNA]</scope>
    <source>
        <strain evidence="7 8">F0489</strain>
    </source>
</reference>
<gene>
    <name evidence="7" type="ORF">HMPREF1318_0889</name>
</gene>